<accession>A0A814J5D6</accession>
<dbReference type="SUPFAM" id="SSF52047">
    <property type="entry name" value="RNI-like"/>
    <property type="match status" value="1"/>
</dbReference>
<proteinExistence type="predicted"/>
<evidence type="ECO:0008006" key="5">
    <source>
        <dbReference type="Google" id="ProtNLM"/>
    </source>
</evidence>
<evidence type="ECO:0000313" key="4">
    <source>
        <dbReference type="Proteomes" id="UP000663860"/>
    </source>
</evidence>
<dbReference type="EMBL" id="CAJNOE010000193">
    <property type="protein sequence ID" value="CAF1033587.1"/>
    <property type="molecule type" value="Genomic_DNA"/>
</dbReference>
<feature type="compositionally biased region" description="Basic and acidic residues" evidence="2">
    <location>
        <begin position="852"/>
        <end position="862"/>
    </location>
</feature>
<gene>
    <name evidence="3" type="ORF">IZO911_LOCUS19389</name>
</gene>
<feature type="region of interest" description="Disordered" evidence="2">
    <location>
        <begin position="836"/>
        <end position="862"/>
    </location>
</feature>
<name>A0A814J5D6_9BILA</name>
<sequence length="862" mass="100914">MVFSKFDNLPPELVVEISDYLDACDLYYAFYGLNQHITTILDQQCYRLHINLIHISKIKFDLYCNQILPYIGAHVISLTLNGNNSSTPGQLRHFLTRFNPLAKYFVKLESIKLLNFTKSDVADLVTHLSGLIHLKYLSIGDYKRLMPLTINTDDLFDETVSLPISLRCLAFPYKISNKWIQSSNVPSFIEQLHVHLIHIDSMSFFLQTYPNLKRLTAVLSGITENILPSPITFHALQYLNINITQDVLFDHFALFLRNVPQLRSLSVEALNPDLSFLDAHQWERVLPSNLSSFRFDFTMTLPENPDHIELLKPFKSQFWISRHWFVQCRLRDRGRFFRLSTIQSPIITMLYWPDDEVLIESTSITAYRNVTHIDLWWNLSKSMQSICPNVHSIQLYGASTEENEPFHPNICDLLQSSSLEHIIINDDIPITQSRFASVLTKSTNNVDKLTCSTNWLHFMLQYKKYEWICFLITIRIRKLILVGEETILSYNDSIAFSRTFINLEEITIKLDSSEDMFFLLNILRQLTMANIELPNITINNVTDITKWIKENTILRDFIVQTQTTTLDTCKIILWIGSHIETMTTKTGNFKSFNVFIDMLENAINQKSSSLSLDLLTCDDLDLLRKKQQDHKKKSSTKRYLMLIYHAEYDRIYYPLSLRYCDKSDQNSLIEQMHQLIIENQLLKNQFESDSQNFNEHEKCLRLKKEKDQQIDFLRQMVRTNEDTLIKERIHLQKTKAKKNNRNKIFNDQIDLLKTSERQLKSQVKVLTNEIDLLKKNCSPYGSQQQIKSLSRLQSGDQRQCRSASVTKRLPSAYSSDGRFNPTAYIHERNLKIRQTEWQKKKETRRRLSTGRYHSDSDISGRN</sequence>
<dbReference type="AlphaFoldDB" id="A0A814J5D6"/>
<comment type="caution">
    <text evidence="3">The sequence shown here is derived from an EMBL/GenBank/DDBJ whole genome shotgun (WGS) entry which is preliminary data.</text>
</comment>
<dbReference type="Proteomes" id="UP000663860">
    <property type="component" value="Unassembled WGS sequence"/>
</dbReference>
<keyword evidence="1" id="KW-0175">Coiled coil</keyword>
<evidence type="ECO:0000313" key="3">
    <source>
        <dbReference type="EMBL" id="CAF1033587.1"/>
    </source>
</evidence>
<organism evidence="3 4">
    <name type="scientific">Adineta steineri</name>
    <dbReference type="NCBI Taxonomy" id="433720"/>
    <lineage>
        <taxon>Eukaryota</taxon>
        <taxon>Metazoa</taxon>
        <taxon>Spiralia</taxon>
        <taxon>Gnathifera</taxon>
        <taxon>Rotifera</taxon>
        <taxon>Eurotatoria</taxon>
        <taxon>Bdelloidea</taxon>
        <taxon>Adinetida</taxon>
        <taxon>Adinetidae</taxon>
        <taxon>Adineta</taxon>
    </lineage>
</organism>
<protein>
    <recommendedName>
        <fullName evidence="5">F-box domain-containing protein</fullName>
    </recommendedName>
</protein>
<reference evidence="3" key="1">
    <citation type="submission" date="2021-02" db="EMBL/GenBank/DDBJ databases">
        <authorList>
            <person name="Nowell W R."/>
        </authorList>
    </citation>
    <scope>NUCLEOTIDE SEQUENCE</scope>
</reference>
<feature type="coiled-coil region" evidence="1">
    <location>
        <begin position="749"/>
        <end position="776"/>
    </location>
</feature>
<evidence type="ECO:0000256" key="2">
    <source>
        <dbReference type="SAM" id="MobiDB-lite"/>
    </source>
</evidence>
<evidence type="ECO:0000256" key="1">
    <source>
        <dbReference type="SAM" id="Coils"/>
    </source>
</evidence>